<proteinExistence type="predicted"/>
<comment type="caution">
    <text evidence="10">The sequence shown here is derived from an EMBL/GenBank/DDBJ whole genome shotgun (WGS) entry which is preliminary data.</text>
</comment>
<dbReference type="GO" id="GO:0051562">
    <property type="term" value="P:negative regulation of mitochondrial calcium ion concentration"/>
    <property type="evidence" value="ECO:0007669"/>
    <property type="project" value="TreeGrafter"/>
</dbReference>
<feature type="domain" description="Mff-like" evidence="9">
    <location>
        <begin position="27"/>
        <end position="96"/>
    </location>
</feature>
<dbReference type="GO" id="GO:0043066">
    <property type="term" value="P:negative regulation of apoptotic process"/>
    <property type="evidence" value="ECO:0007669"/>
    <property type="project" value="TreeGrafter"/>
</dbReference>
<sequence length="97" mass="11378">MSREPGQGDIHTQEYSGSFQGMRFHYESNSEADMIAEIGLEELNGLEMEVMRNQLRVINDRLCTLEDQEATRCQREVMFFTMLLSVCIANLWLWVRQ</sequence>
<evidence type="ECO:0000256" key="3">
    <source>
        <dbReference type="ARBA" id="ARBA00022692"/>
    </source>
</evidence>
<dbReference type="Pfam" id="PF05644">
    <property type="entry name" value="Miff"/>
    <property type="match status" value="1"/>
</dbReference>
<dbReference type="GO" id="GO:0044233">
    <property type="term" value="C:mitochondria-associated endoplasmic reticulum membrane contact site"/>
    <property type="evidence" value="ECO:0007669"/>
    <property type="project" value="TreeGrafter"/>
</dbReference>
<evidence type="ECO:0000256" key="7">
    <source>
        <dbReference type="ARBA" id="ARBA00023136"/>
    </source>
</evidence>
<dbReference type="PANTHER" id="PTHR21128:SF0">
    <property type="entry name" value="FETAL AND ADULT TESTIS-EXPRESSED TRANSCRIPT PROTEIN"/>
    <property type="match status" value="1"/>
</dbReference>
<reference evidence="10 11" key="1">
    <citation type="journal article" date="2020" name="Nature">
        <title>Six reference-quality genomes reveal evolution of bat adaptations.</title>
        <authorList>
            <person name="Jebb D."/>
            <person name="Huang Z."/>
            <person name="Pippel M."/>
            <person name="Hughes G.M."/>
            <person name="Lavrichenko K."/>
            <person name="Devanna P."/>
            <person name="Winkler S."/>
            <person name="Jermiin L.S."/>
            <person name="Skirmuntt E.C."/>
            <person name="Katzourakis A."/>
            <person name="Burkitt-Gray L."/>
            <person name="Ray D.A."/>
            <person name="Sullivan K.A.M."/>
            <person name="Roscito J.G."/>
            <person name="Kirilenko B.M."/>
            <person name="Davalos L.M."/>
            <person name="Corthals A.P."/>
            <person name="Power M.L."/>
            <person name="Jones G."/>
            <person name="Ransome R.D."/>
            <person name="Dechmann D.K.N."/>
            <person name="Locatelli A.G."/>
            <person name="Puechmaille S.J."/>
            <person name="Fedrigo O."/>
            <person name="Jarvis E.D."/>
            <person name="Hiller M."/>
            <person name="Vernes S.C."/>
            <person name="Myers E.W."/>
            <person name="Teeling E.C."/>
        </authorList>
    </citation>
    <scope>NUCLEOTIDE SEQUENCE [LARGE SCALE GENOMIC DNA]</scope>
    <source>
        <strain evidence="10">MMolMol1</strain>
        <tissue evidence="10">Muscle</tissue>
    </source>
</reference>
<keyword evidence="3 8" id="KW-0812">Transmembrane</keyword>
<dbReference type="EMBL" id="JACASF010000002">
    <property type="protein sequence ID" value="KAF6492042.1"/>
    <property type="molecule type" value="Genomic_DNA"/>
</dbReference>
<organism evidence="10 11">
    <name type="scientific">Molossus molossus</name>
    <name type="common">Pallas' mastiff bat</name>
    <name type="synonym">Vespertilio molossus</name>
    <dbReference type="NCBI Taxonomy" id="27622"/>
    <lineage>
        <taxon>Eukaryota</taxon>
        <taxon>Metazoa</taxon>
        <taxon>Chordata</taxon>
        <taxon>Craniata</taxon>
        <taxon>Vertebrata</taxon>
        <taxon>Euteleostomi</taxon>
        <taxon>Mammalia</taxon>
        <taxon>Eutheria</taxon>
        <taxon>Laurasiatheria</taxon>
        <taxon>Chiroptera</taxon>
        <taxon>Yangochiroptera</taxon>
        <taxon>Molossidae</taxon>
        <taxon>Molossus</taxon>
    </lineage>
</organism>
<protein>
    <submittedName>
        <fullName evidence="10">Fetal and adult testis expressed 1</fullName>
    </submittedName>
</protein>
<evidence type="ECO:0000256" key="6">
    <source>
        <dbReference type="ARBA" id="ARBA00023128"/>
    </source>
</evidence>
<dbReference type="InterPro" id="IPR039433">
    <property type="entry name" value="Mff-like_dom"/>
</dbReference>
<feature type="transmembrane region" description="Helical" evidence="8">
    <location>
        <begin position="77"/>
        <end position="95"/>
    </location>
</feature>
<dbReference type="InterPro" id="IPR039153">
    <property type="entry name" value="FATE1"/>
</dbReference>
<evidence type="ECO:0000313" key="11">
    <source>
        <dbReference type="Proteomes" id="UP000550707"/>
    </source>
</evidence>
<evidence type="ECO:0000256" key="5">
    <source>
        <dbReference type="ARBA" id="ARBA00022989"/>
    </source>
</evidence>
<dbReference type="GO" id="GO:0005741">
    <property type="term" value="C:mitochondrial outer membrane"/>
    <property type="evidence" value="ECO:0007669"/>
    <property type="project" value="UniProtKB-SubCell"/>
</dbReference>
<dbReference type="AlphaFoldDB" id="A0A7J8J7D4"/>
<dbReference type="GO" id="GO:0031625">
    <property type="term" value="F:ubiquitin protein ligase binding"/>
    <property type="evidence" value="ECO:0007669"/>
    <property type="project" value="TreeGrafter"/>
</dbReference>
<evidence type="ECO:0000256" key="8">
    <source>
        <dbReference type="SAM" id="Phobius"/>
    </source>
</evidence>
<gene>
    <name evidence="10" type="ORF">HJG59_004996</name>
</gene>
<keyword evidence="11" id="KW-1185">Reference proteome</keyword>
<evidence type="ECO:0000256" key="2">
    <source>
        <dbReference type="ARBA" id="ARBA00004294"/>
    </source>
</evidence>
<evidence type="ECO:0000313" key="10">
    <source>
        <dbReference type="EMBL" id="KAF6492042.1"/>
    </source>
</evidence>
<dbReference type="GO" id="GO:0005783">
    <property type="term" value="C:endoplasmic reticulum"/>
    <property type="evidence" value="ECO:0007669"/>
    <property type="project" value="TreeGrafter"/>
</dbReference>
<accession>A0A7J8J7D4</accession>
<evidence type="ECO:0000256" key="4">
    <source>
        <dbReference type="ARBA" id="ARBA00022787"/>
    </source>
</evidence>
<evidence type="ECO:0000256" key="1">
    <source>
        <dbReference type="ARBA" id="ARBA00004167"/>
    </source>
</evidence>
<evidence type="ECO:0000259" key="9">
    <source>
        <dbReference type="Pfam" id="PF05644"/>
    </source>
</evidence>
<comment type="subcellular location">
    <subcellularLocation>
        <location evidence="1">Membrane</location>
        <topology evidence="1">Single-pass membrane protein</topology>
    </subcellularLocation>
    <subcellularLocation>
        <location evidence="2">Mitochondrion outer membrane</location>
    </subcellularLocation>
</comment>
<keyword evidence="5 8" id="KW-1133">Transmembrane helix</keyword>
<dbReference type="Proteomes" id="UP000550707">
    <property type="component" value="Unassembled WGS sequence"/>
</dbReference>
<dbReference type="PANTHER" id="PTHR21128">
    <property type="entry name" value="FETAL AND ADULT TESTIS-EXPRESSED TRANSCRIPT PROTEIN"/>
    <property type="match status" value="1"/>
</dbReference>
<keyword evidence="6" id="KW-0496">Mitochondrion</keyword>
<keyword evidence="4" id="KW-1000">Mitochondrion outer membrane</keyword>
<name>A0A7J8J7D4_MOLMO</name>
<keyword evidence="7 8" id="KW-0472">Membrane</keyword>